<comment type="caution">
    <text evidence="1">The sequence shown here is derived from an EMBL/GenBank/DDBJ whole genome shotgun (WGS) entry which is preliminary data.</text>
</comment>
<protein>
    <submittedName>
        <fullName evidence="1">Uncharacterized protein</fullName>
    </submittedName>
</protein>
<name>A0A835K8I6_9ROSI</name>
<dbReference type="Proteomes" id="UP000657918">
    <property type="component" value="Chromosome 4"/>
</dbReference>
<gene>
    <name evidence="1" type="ORF">SADUNF_Sadunf04G0144200</name>
</gene>
<proteinExistence type="predicted"/>
<keyword evidence="2" id="KW-1185">Reference proteome</keyword>
<accession>A0A835K8I6</accession>
<dbReference type="EMBL" id="JADGMS010000004">
    <property type="protein sequence ID" value="KAF9684684.1"/>
    <property type="molecule type" value="Genomic_DNA"/>
</dbReference>
<dbReference type="AlphaFoldDB" id="A0A835K8I6"/>
<evidence type="ECO:0000313" key="2">
    <source>
        <dbReference type="Proteomes" id="UP000657918"/>
    </source>
</evidence>
<evidence type="ECO:0000313" key="1">
    <source>
        <dbReference type="EMBL" id="KAF9684684.1"/>
    </source>
</evidence>
<reference evidence="1 2" key="1">
    <citation type="submission" date="2020-10" db="EMBL/GenBank/DDBJ databases">
        <title>Plant Genome Project.</title>
        <authorList>
            <person name="Zhang R.-G."/>
        </authorList>
    </citation>
    <scope>NUCLEOTIDE SEQUENCE [LARGE SCALE GENOMIC DNA]</scope>
    <source>
        <strain evidence="1">FAFU-HL-1</strain>
        <tissue evidence="1">Leaf</tissue>
    </source>
</reference>
<organism evidence="1 2">
    <name type="scientific">Salix dunnii</name>
    <dbReference type="NCBI Taxonomy" id="1413687"/>
    <lineage>
        <taxon>Eukaryota</taxon>
        <taxon>Viridiplantae</taxon>
        <taxon>Streptophyta</taxon>
        <taxon>Embryophyta</taxon>
        <taxon>Tracheophyta</taxon>
        <taxon>Spermatophyta</taxon>
        <taxon>Magnoliopsida</taxon>
        <taxon>eudicotyledons</taxon>
        <taxon>Gunneridae</taxon>
        <taxon>Pentapetalae</taxon>
        <taxon>rosids</taxon>
        <taxon>fabids</taxon>
        <taxon>Malpighiales</taxon>
        <taxon>Salicaceae</taxon>
        <taxon>Saliceae</taxon>
        <taxon>Salix</taxon>
    </lineage>
</organism>
<sequence length="78" mass="8770">MGLKEKEFNKNKKITPYGLGQRLTGPNRSLSDSKVKTHFSLLHFSVYKDKHTARIQGFDSCRSIALLVVDDTACILTT</sequence>